<dbReference type="RefSeq" id="WP_153353625.1">
    <property type="nucleotide sequence ID" value="NZ_JAYKOO010000012.1"/>
</dbReference>
<accession>A0A6A8ABE8</accession>
<dbReference type="Proteomes" id="UP000435138">
    <property type="component" value="Unassembled WGS sequence"/>
</dbReference>
<comment type="caution">
    <text evidence="1">The sequence shown here is derived from an EMBL/GenBank/DDBJ whole genome shotgun (WGS) entry which is preliminary data.</text>
</comment>
<dbReference type="InterPro" id="IPR010385">
    <property type="entry name" value="DUF982"/>
</dbReference>
<name>A0A6A8ABE8_9HYPH</name>
<reference evidence="1 2" key="1">
    <citation type="submission" date="2019-11" db="EMBL/GenBank/DDBJ databases">
        <title>Genome analysis of Rhizobacterium cereale a novel genus and species isolated from maize roots in North Spain.</title>
        <authorList>
            <person name="Menendez E."/>
            <person name="Flores-Felix J.D."/>
            <person name="Ramirez-Bahena M.-H."/>
            <person name="Igual J.M."/>
            <person name="Garcia-Fraile P."/>
            <person name="Peix A."/>
            <person name="Velazquez E."/>
        </authorList>
    </citation>
    <scope>NUCLEOTIDE SEQUENCE [LARGE SCALE GENOMIC DNA]</scope>
    <source>
        <strain evidence="1 2">RZME27</strain>
    </source>
</reference>
<evidence type="ECO:0000313" key="1">
    <source>
        <dbReference type="EMBL" id="MQY46121.1"/>
    </source>
</evidence>
<dbReference type="Pfam" id="PF06169">
    <property type="entry name" value="DUF982"/>
    <property type="match status" value="1"/>
</dbReference>
<organism evidence="1 2">
    <name type="scientific">Endobacterium cereale</name>
    <dbReference type="NCBI Taxonomy" id="2663029"/>
    <lineage>
        <taxon>Bacteria</taxon>
        <taxon>Pseudomonadati</taxon>
        <taxon>Pseudomonadota</taxon>
        <taxon>Alphaproteobacteria</taxon>
        <taxon>Hyphomicrobiales</taxon>
        <taxon>Rhizobiaceae</taxon>
        <taxon>Endobacterium</taxon>
    </lineage>
</organism>
<dbReference type="AlphaFoldDB" id="A0A6A8ABE8"/>
<sequence>MSIIAVRFSLRWKVPVHVGEDALLTRTVRGPADALRHLKTFSYKSGHNYWRAHDLCQLALTGGVHSEMCRKPFIAACADEDAHRSQDD</sequence>
<dbReference type="Gene3D" id="6.10.250.730">
    <property type="match status" value="1"/>
</dbReference>
<evidence type="ECO:0000313" key="2">
    <source>
        <dbReference type="Proteomes" id="UP000435138"/>
    </source>
</evidence>
<keyword evidence="2" id="KW-1185">Reference proteome</keyword>
<protein>
    <submittedName>
        <fullName evidence="1">DUF982 domain-containing protein</fullName>
    </submittedName>
</protein>
<gene>
    <name evidence="1" type="ORF">GAO09_08635</name>
</gene>
<proteinExistence type="predicted"/>
<dbReference type="EMBL" id="WIXI01000039">
    <property type="protein sequence ID" value="MQY46121.1"/>
    <property type="molecule type" value="Genomic_DNA"/>
</dbReference>